<evidence type="ECO:0000259" key="2">
    <source>
        <dbReference type="Pfam" id="PF14289"/>
    </source>
</evidence>
<protein>
    <submittedName>
        <fullName evidence="3">DUF4369 domain-containing protein</fullName>
    </submittedName>
</protein>
<name>A0A553C781_9FLAO</name>
<gene>
    <name evidence="3" type="ORF">FNW17_13895</name>
</gene>
<dbReference type="AlphaFoldDB" id="A0A553C781"/>
<organism evidence="3 4">
    <name type="scientific">Flavobacterium franklandianum</name>
    <dbReference type="NCBI Taxonomy" id="2594430"/>
    <lineage>
        <taxon>Bacteria</taxon>
        <taxon>Pseudomonadati</taxon>
        <taxon>Bacteroidota</taxon>
        <taxon>Flavobacteriia</taxon>
        <taxon>Flavobacteriales</taxon>
        <taxon>Flavobacteriaceae</taxon>
        <taxon>Flavobacterium</taxon>
    </lineage>
</organism>
<feature type="compositionally biased region" description="Low complexity" evidence="1">
    <location>
        <begin position="240"/>
        <end position="253"/>
    </location>
</feature>
<feature type="domain" description="DUF4369" evidence="2">
    <location>
        <begin position="22"/>
        <end position="116"/>
    </location>
</feature>
<proteinExistence type="predicted"/>
<dbReference type="EMBL" id="VJZR01000015">
    <property type="protein sequence ID" value="TRX16326.1"/>
    <property type="molecule type" value="Genomic_DNA"/>
</dbReference>
<evidence type="ECO:0000313" key="4">
    <source>
        <dbReference type="Proteomes" id="UP000318585"/>
    </source>
</evidence>
<evidence type="ECO:0000313" key="3">
    <source>
        <dbReference type="EMBL" id="TRX16326.1"/>
    </source>
</evidence>
<accession>A0A553C781</accession>
<dbReference type="Proteomes" id="UP000318585">
    <property type="component" value="Unassembled WGS sequence"/>
</dbReference>
<dbReference type="PROSITE" id="PS51257">
    <property type="entry name" value="PROKAR_LIPOPROTEIN"/>
    <property type="match status" value="1"/>
</dbReference>
<comment type="caution">
    <text evidence="3">The sequence shown here is derived from an EMBL/GenBank/DDBJ whole genome shotgun (WGS) entry which is preliminary data.</text>
</comment>
<keyword evidence="4" id="KW-1185">Reference proteome</keyword>
<dbReference type="OrthoDB" id="1069091at2"/>
<evidence type="ECO:0000256" key="1">
    <source>
        <dbReference type="SAM" id="MobiDB-lite"/>
    </source>
</evidence>
<feature type="region of interest" description="Disordered" evidence="1">
    <location>
        <begin position="231"/>
        <end position="253"/>
    </location>
</feature>
<dbReference type="InterPro" id="IPR025380">
    <property type="entry name" value="DUF4369"/>
</dbReference>
<reference evidence="3 4" key="1">
    <citation type="submission" date="2019-07" db="EMBL/GenBank/DDBJ databases">
        <title>Novel species of Flavobacterium.</title>
        <authorList>
            <person name="Liu Q."/>
            <person name="Xin Y.-H."/>
        </authorList>
    </citation>
    <scope>NUCLEOTIDE SEQUENCE [LARGE SCALE GENOMIC DNA]</scope>
    <source>
        <strain evidence="3 4">LB3P56</strain>
    </source>
</reference>
<dbReference type="RefSeq" id="WP_143391377.1">
    <property type="nucleotide sequence ID" value="NZ_VJZQ01000022.1"/>
</dbReference>
<dbReference type="Pfam" id="PF14289">
    <property type="entry name" value="DUF4369"/>
    <property type="match status" value="1"/>
</dbReference>
<sequence>MKKIILLLSATVFLISCSKTKYTISGTATGIENGKTIILEVQDAVGGLIPIDTVKVENGKFEITGKATEPAFHLLQVEGVQGKFPFILENGDITIVINKDSINKSKVSGTYNNDEFVKFNEELIAVQKGVMDFQKKNTPIMTQAQQTNDTATINKLMKEYSTLQEGVNTESKKKYNDYAETHSKSFISVLILQGMSNDPTIDVKKVEKIYSSLDESLKTSKPGKAIELKIKEAKSPSVGASATPAAQAPANSK</sequence>